<keyword evidence="3" id="KW-1185">Reference proteome</keyword>
<feature type="region of interest" description="Disordered" evidence="1">
    <location>
        <begin position="1"/>
        <end position="52"/>
    </location>
</feature>
<evidence type="ECO:0000256" key="1">
    <source>
        <dbReference type="SAM" id="MobiDB-lite"/>
    </source>
</evidence>
<accession>A0A6H5ISC3</accession>
<dbReference type="AlphaFoldDB" id="A0A6H5ISC3"/>
<protein>
    <submittedName>
        <fullName evidence="2">Uncharacterized protein</fullName>
    </submittedName>
</protein>
<dbReference type="OrthoDB" id="271595at2759"/>
<sequence>MSLWQHFDGNEDFESCVPTFKKKSRPATREDPDPDQPDVESNIGNDTHPYAEAEPVPKFLTDFEGWKSYVIDNWRYRHDRFLVDPDDSLRSQQTYLLDALWASDRATMSSIVDEFIAMRKRCRAERLPRIIEDPSLKFKKLPRLQLKDICPYTKITDELAEKLEEIYVQEKVILCNLGLANVLEKECFEQYVSQALPEIRYTLSMPAGETYCFFDFDSVKEAQDFYSRGHGKLKFVINERKVPFCLGYVKSGSVERSIQLASRCRIKSNRNADAIPHIHCNERQEFPFDELRAACYNVSKRLSKRRRRRISGNRECGAIDRATIFIIHICGVRIDWHRYQLGITDVRFASNKYGYYCNVAIGSWNSIIIRNRVERKFFFLNCHRCSRSSVIKLIVCVCIRYNLSTMKKTYTCAFATFSCERSARRVSRKTAAHRTMELRFLRWALLFLLLTILTAEAARTTTTKVSTK</sequence>
<organism evidence="2 3">
    <name type="scientific">Trichogramma brassicae</name>
    <dbReference type="NCBI Taxonomy" id="86971"/>
    <lineage>
        <taxon>Eukaryota</taxon>
        <taxon>Metazoa</taxon>
        <taxon>Ecdysozoa</taxon>
        <taxon>Arthropoda</taxon>
        <taxon>Hexapoda</taxon>
        <taxon>Insecta</taxon>
        <taxon>Pterygota</taxon>
        <taxon>Neoptera</taxon>
        <taxon>Endopterygota</taxon>
        <taxon>Hymenoptera</taxon>
        <taxon>Apocrita</taxon>
        <taxon>Proctotrupomorpha</taxon>
        <taxon>Chalcidoidea</taxon>
        <taxon>Trichogrammatidae</taxon>
        <taxon>Trichogramma</taxon>
    </lineage>
</organism>
<gene>
    <name evidence="2" type="ORF">TBRA_LOCUS10527</name>
</gene>
<evidence type="ECO:0000313" key="2">
    <source>
        <dbReference type="EMBL" id="CAB0038757.1"/>
    </source>
</evidence>
<dbReference type="EMBL" id="CADCXV010000924">
    <property type="protein sequence ID" value="CAB0038757.1"/>
    <property type="molecule type" value="Genomic_DNA"/>
</dbReference>
<proteinExistence type="predicted"/>
<evidence type="ECO:0000313" key="3">
    <source>
        <dbReference type="Proteomes" id="UP000479190"/>
    </source>
</evidence>
<name>A0A6H5ISC3_9HYME</name>
<dbReference type="Proteomes" id="UP000479190">
    <property type="component" value="Unassembled WGS sequence"/>
</dbReference>
<reference evidence="2 3" key="1">
    <citation type="submission" date="2020-02" db="EMBL/GenBank/DDBJ databases">
        <authorList>
            <person name="Ferguson B K."/>
        </authorList>
    </citation>
    <scope>NUCLEOTIDE SEQUENCE [LARGE SCALE GENOMIC DNA]</scope>
</reference>